<dbReference type="SUPFAM" id="SSF51161">
    <property type="entry name" value="Trimeric LpxA-like enzymes"/>
    <property type="match status" value="1"/>
</dbReference>
<dbReference type="PANTHER" id="PTHR43300:SF7">
    <property type="entry name" value="UDP-N-ACETYLBACILLOSAMINE N-ACETYLTRANSFERASE"/>
    <property type="match status" value="1"/>
</dbReference>
<proteinExistence type="predicted"/>
<dbReference type="InterPro" id="IPR050179">
    <property type="entry name" value="Trans_hexapeptide_repeat"/>
</dbReference>
<dbReference type="Pfam" id="PF17836">
    <property type="entry name" value="PglD_N"/>
    <property type="match status" value="1"/>
</dbReference>
<protein>
    <recommendedName>
        <fullName evidence="1">PglD N-terminal domain-containing protein</fullName>
    </recommendedName>
</protein>
<dbReference type="PANTHER" id="PTHR43300">
    <property type="entry name" value="ACETYLTRANSFERASE"/>
    <property type="match status" value="1"/>
</dbReference>
<evidence type="ECO:0000313" key="3">
    <source>
        <dbReference type="Proteomes" id="UP001501521"/>
    </source>
</evidence>
<dbReference type="EMBL" id="BAABLV010000042">
    <property type="protein sequence ID" value="GAA4907404.1"/>
    <property type="molecule type" value="Genomic_DNA"/>
</dbReference>
<organism evidence="2 3">
    <name type="scientific">Tessaracoccus lubricantis</name>
    <dbReference type="NCBI Taxonomy" id="545543"/>
    <lineage>
        <taxon>Bacteria</taxon>
        <taxon>Bacillati</taxon>
        <taxon>Actinomycetota</taxon>
        <taxon>Actinomycetes</taxon>
        <taxon>Propionibacteriales</taxon>
        <taxon>Propionibacteriaceae</taxon>
        <taxon>Tessaracoccus</taxon>
    </lineage>
</organism>
<reference evidence="3" key="1">
    <citation type="journal article" date="2019" name="Int. J. Syst. Evol. Microbiol.">
        <title>The Global Catalogue of Microorganisms (GCM) 10K type strain sequencing project: providing services to taxonomists for standard genome sequencing and annotation.</title>
        <authorList>
            <consortium name="The Broad Institute Genomics Platform"/>
            <consortium name="The Broad Institute Genome Sequencing Center for Infectious Disease"/>
            <person name="Wu L."/>
            <person name="Ma J."/>
        </authorList>
    </citation>
    <scope>NUCLEOTIDE SEQUENCE [LARGE SCALE GENOMIC DNA]</scope>
    <source>
        <strain evidence="3">JCM 19125</strain>
    </source>
</reference>
<dbReference type="Proteomes" id="UP001501521">
    <property type="component" value="Unassembled WGS sequence"/>
</dbReference>
<name>A0ABP9FMK9_9ACTN</name>
<keyword evidence="3" id="KW-1185">Reference proteome</keyword>
<comment type="caution">
    <text evidence="2">The sequence shown here is derived from an EMBL/GenBank/DDBJ whole genome shotgun (WGS) entry which is preliminary data.</text>
</comment>
<dbReference type="Gene3D" id="2.160.10.10">
    <property type="entry name" value="Hexapeptide repeat proteins"/>
    <property type="match status" value="1"/>
</dbReference>
<evidence type="ECO:0000259" key="1">
    <source>
        <dbReference type="Pfam" id="PF17836"/>
    </source>
</evidence>
<gene>
    <name evidence="2" type="ORF">GCM10025789_28630</name>
</gene>
<dbReference type="InterPro" id="IPR011004">
    <property type="entry name" value="Trimer_LpxA-like_sf"/>
</dbReference>
<sequence>MNADNGPLTIIGAGSYASTIVELAESCGYSVDALLDDDPVKVGSDIDGIRVDGPIAAALERLPDGASVAVAIGHNDTRLKWLMECRHRGLTTPHLISPHAVVSPRADIGDAVYLHPGCHVWSHASLALGTILSPHATVAHHTSLAASCFVSSGANVGASITVGEASMFGMASAVSTGVRHVSPHTLVGAGAVVIRDTEPYGVYVGNPARLLRVQTP</sequence>
<dbReference type="InterPro" id="IPR041561">
    <property type="entry name" value="PglD_N"/>
</dbReference>
<accession>A0ABP9FMK9</accession>
<dbReference type="Gene3D" id="3.40.50.20">
    <property type="match status" value="1"/>
</dbReference>
<feature type="domain" description="PglD N-terminal" evidence="1">
    <location>
        <begin position="8"/>
        <end position="83"/>
    </location>
</feature>
<dbReference type="RefSeq" id="WP_345584073.1">
    <property type="nucleotide sequence ID" value="NZ_BAABLV010000042.1"/>
</dbReference>
<evidence type="ECO:0000313" key="2">
    <source>
        <dbReference type="EMBL" id="GAA4907404.1"/>
    </source>
</evidence>